<reference evidence="1" key="1">
    <citation type="submission" date="2022-10" db="EMBL/GenBank/DDBJ databases">
        <title>The WGS of Solirubrobacter sp. CPCC 204708.</title>
        <authorList>
            <person name="Jiang Z."/>
        </authorList>
    </citation>
    <scope>NUCLEOTIDE SEQUENCE</scope>
    <source>
        <strain evidence="1">CPCC 204708</strain>
    </source>
</reference>
<proteinExistence type="predicted"/>
<gene>
    <name evidence="1" type="ORF">OJ962_24345</name>
</gene>
<dbReference type="EMBL" id="JAPCID010000043">
    <property type="protein sequence ID" value="MDA0140650.1"/>
    <property type="molecule type" value="Genomic_DNA"/>
</dbReference>
<organism evidence="1 2">
    <name type="scientific">Solirubrobacter deserti</name>
    <dbReference type="NCBI Taxonomy" id="2282478"/>
    <lineage>
        <taxon>Bacteria</taxon>
        <taxon>Bacillati</taxon>
        <taxon>Actinomycetota</taxon>
        <taxon>Thermoleophilia</taxon>
        <taxon>Solirubrobacterales</taxon>
        <taxon>Solirubrobacteraceae</taxon>
        <taxon>Solirubrobacter</taxon>
    </lineage>
</organism>
<comment type="caution">
    <text evidence="1">The sequence shown here is derived from an EMBL/GenBank/DDBJ whole genome shotgun (WGS) entry which is preliminary data.</text>
</comment>
<evidence type="ECO:0000313" key="2">
    <source>
        <dbReference type="Proteomes" id="UP001147700"/>
    </source>
</evidence>
<accession>A0ABT4RQT8</accession>
<sequence>MSDAEKLSARQQGLAEWKNESVQSLIDWAQAVRVDEQGMLENPLGAMGPVEELLRDEDISTLGREDFNWLAAKLLVYVAAVLAQANGGSWAVDDDPSSPSYTRYVIRNDAGEKFDPGRVVMGYFGDPPGRSLVQHIAAAEAAATT</sequence>
<name>A0ABT4RQT8_9ACTN</name>
<dbReference type="RefSeq" id="WP_202958236.1">
    <property type="nucleotide sequence ID" value="NZ_JAPCID010000043.1"/>
</dbReference>
<protein>
    <submittedName>
        <fullName evidence="1">Uncharacterized protein</fullName>
    </submittedName>
</protein>
<dbReference type="Proteomes" id="UP001147700">
    <property type="component" value="Unassembled WGS sequence"/>
</dbReference>
<evidence type="ECO:0000313" key="1">
    <source>
        <dbReference type="EMBL" id="MDA0140650.1"/>
    </source>
</evidence>
<keyword evidence="2" id="KW-1185">Reference proteome</keyword>